<feature type="domain" description="NAD-dependent epimerase/dehydratase" evidence="1">
    <location>
        <begin position="4"/>
        <end position="211"/>
    </location>
</feature>
<dbReference type="SUPFAM" id="SSF51735">
    <property type="entry name" value="NAD(P)-binding Rossmann-fold domains"/>
    <property type="match status" value="1"/>
</dbReference>
<dbReference type="PANTHER" id="PTHR43245">
    <property type="entry name" value="BIFUNCTIONAL POLYMYXIN RESISTANCE PROTEIN ARNA"/>
    <property type="match status" value="1"/>
</dbReference>
<evidence type="ECO:0000259" key="1">
    <source>
        <dbReference type="Pfam" id="PF01370"/>
    </source>
</evidence>
<name>A0AAP2GFZ0_9BACT</name>
<accession>A0AAP2GFZ0</accession>
<proteinExistence type="predicted"/>
<dbReference type="Proteomes" id="UP001319180">
    <property type="component" value="Unassembled WGS sequence"/>
</dbReference>
<dbReference type="InterPro" id="IPR001509">
    <property type="entry name" value="Epimerase_deHydtase"/>
</dbReference>
<dbReference type="Gene3D" id="3.40.50.720">
    <property type="entry name" value="NAD(P)-binding Rossmann-like Domain"/>
    <property type="match status" value="1"/>
</dbReference>
<sequence>MQTILGANGTIANNLVKSLPAYTDKIRLVSRHPKRVASATEVMAADLLNAAQTDQAVAGSDIVYLTAGLPYNTRVWREQWPTLMAHVIEACKRHGARLVFFSNVYPYGKVEGWMTEETPVNPTSKKGEVRAKIEEHLMGEVRRGNLQAMIVRGADFYGPATPLSFLTMMLFDNYAKKKSAQWIARDDVRHSFTYTPDAGKATALLGNTPDAYNQVWHAPTDRHALTGKEFIGLTAKAFGVKPDYLVLKKWMLRLGGLMDGNIREVIEMLYQSDAEYLFDSGKFEKAFGVPPTSYPDGIAAVARSYNPSLPSAQ</sequence>
<dbReference type="PANTHER" id="PTHR43245:SF13">
    <property type="entry name" value="UDP-D-APIOSE_UDP-D-XYLOSE SYNTHASE 2"/>
    <property type="match status" value="1"/>
</dbReference>
<dbReference type="Pfam" id="PF01370">
    <property type="entry name" value="Epimerase"/>
    <property type="match status" value="1"/>
</dbReference>
<gene>
    <name evidence="2" type="ORF">KK078_25575</name>
</gene>
<keyword evidence="3" id="KW-1185">Reference proteome</keyword>
<protein>
    <submittedName>
        <fullName evidence="2">NAD-dependent epimerase/dehydratase family protein</fullName>
    </submittedName>
</protein>
<comment type="caution">
    <text evidence="2">The sequence shown here is derived from an EMBL/GenBank/DDBJ whole genome shotgun (WGS) entry which is preliminary data.</text>
</comment>
<organism evidence="2 3">
    <name type="scientific">Dawidia soli</name>
    <dbReference type="NCBI Taxonomy" id="2782352"/>
    <lineage>
        <taxon>Bacteria</taxon>
        <taxon>Pseudomonadati</taxon>
        <taxon>Bacteroidota</taxon>
        <taxon>Cytophagia</taxon>
        <taxon>Cytophagales</taxon>
        <taxon>Chryseotaleaceae</taxon>
        <taxon>Dawidia</taxon>
    </lineage>
</organism>
<dbReference type="InterPro" id="IPR050177">
    <property type="entry name" value="Lipid_A_modif_metabolic_enz"/>
</dbReference>
<dbReference type="AlphaFoldDB" id="A0AAP2GFZ0"/>
<dbReference type="EMBL" id="JAHESC010000051">
    <property type="protein sequence ID" value="MBT1689959.1"/>
    <property type="molecule type" value="Genomic_DNA"/>
</dbReference>
<evidence type="ECO:0000313" key="2">
    <source>
        <dbReference type="EMBL" id="MBT1689959.1"/>
    </source>
</evidence>
<evidence type="ECO:0000313" key="3">
    <source>
        <dbReference type="Proteomes" id="UP001319180"/>
    </source>
</evidence>
<reference evidence="2 3" key="1">
    <citation type="submission" date="2021-05" db="EMBL/GenBank/DDBJ databases">
        <title>A Polyphasic approach of four new species of the genus Ohtaekwangia: Ohtaekwangia histidinii sp. nov., Ohtaekwangia cretensis sp. nov., Ohtaekwangia indiensis sp. nov., Ohtaekwangia reichenbachii sp. nov. from diverse environment.</title>
        <authorList>
            <person name="Octaviana S."/>
        </authorList>
    </citation>
    <scope>NUCLEOTIDE SEQUENCE [LARGE SCALE GENOMIC DNA]</scope>
    <source>
        <strain evidence="2 3">PWU37</strain>
    </source>
</reference>
<dbReference type="InterPro" id="IPR036291">
    <property type="entry name" value="NAD(P)-bd_dom_sf"/>
</dbReference>
<dbReference type="RefSeq" id="WP_254093180.1">
    <property type="nucleotide sequence ID" value="NZ_JAHESC010000051.1"/>
</dbReference>